<evidence type="ECO:0000313" key="12">
    <source>
        <dbReference type="Proteomes" id="UP000095280"/>
    </source>
</evidence>
<dbReference type="PANTHER" id="PTHR45760">
    <property type="entry name" value="FI19922P1-RELATED"/>
    <property type="match status" value="1"/>
</dbReference>
<keyword evidence="9 10" id="KW-0472">Membrane</keyword>
<name>A0A1I8JHY9_9PLAT</name>
<evidence type="ECO:0000256" key="4">
    <source>
        <dbReference type="ARBA" id="ARBA00022692"/>
    </source>
</evidence>
<evidence type="ECO:0000256" key="5">
    <source>
        <dbReference type="ARBA" id="ARBA00022737"/>
    </source>
</evidence>
<dbReference type="GO" id="GO:1990542">
    <property type="term" value="P:mitochondrial transmembrane transport"/>
    <property type="evidence" value="ECO:0007669"/>
    <property type="project" value="InterPro"/>
</dbReference>
<evidence type="ECO:0000256" key="8">
    <source>
        <dbReference type="ARBA" id="ARBA00023128"/>
    </source>
</evidence>
<protein>
    <submittedName>
        <fullName evidence="13">Mitochondrial carrier protein</fullName>
    </submittedName>
</protein>
<dbReference type="SUPFAM" id="SSF103506">
    <property type="entry name" value="Mitochondrial carrier"/>
    <property type="match status" value="1"/>
</dbReference>
<dbReference type="GO" id="GO:0005743">
    <property type="term" value="C:mitochondrial inner membrane"/>
    <property type="evidence" value="ECO:0007669"/>
    <property type="project" value="UniProtKB-SubCell"/>
</dbReference>
<keyword evidence="3 11" id="KW-0813">Transport</keyword>
<keyword evidence="7" id="KW-1133">Transmembrane helix</keyword>
<keyword evidence="6" id="KW-0999">Mitochondrion inner membrane</keyword>
<dbReference type="InterPro" id="IPR045315">
    <property type="entry name" value="Mtm1-like"/>
</dbReference>
<evidence type="ECO:0000256" key="10">
    <source>
        <dbReference type="PROSITE-ProRule" id="PRU00282"/>
    </source>
</evidence>
<organism evidence="12 13">
    <name type="scientific">Macrostomum lignano</name>
    <dbReference type="NCBI Taxonomy" id="282301"/>
    <lineage>
        <taxon>Eukaryota</taxon>
        <taxon>Metazoa</taxon>
        <taxon>Spiralia</taxon>
        <taxon>Lophotrochozoa</taxon>
        <taxon>Platyhelminthes</taxon>
        <taxon>Rhabditophora</taxon>
        <taxon>Macrostomorpha</taxon>
        <taxon>Macrostomida</taxon>
        <taxon>Macrostomidae</taxon>
        <taxon>Macrostomum</taxon>
    </lineage>
</organism>
<feature type="repeat" description="Solcar" evidence="10">
    <location>
        <begin position="1"/>
        <end position="52"/>
    </location>
</feature>
<comment type="subcellular location">
    <subcellularLocation>
        <location evidence="1">Mitochondrion inner membrane</location>
        <topology evidence="1">Multi-pass membrane protein</topology>
    </subcellularLocation>
</comment>
<evidence type="ECO:0000313" key="13">
    <source>
        <dbReference type="WBParaSite" id="maker-uti_cns_0047919-snap-gene-0.3-mRNA-1"/>
    </source>
</evidence>
<dbReference type="InterPro" id="IPR018108">
    <property type="entry name" value="MCP_transmembrane"/>
</dbReference>
<evidence type="ECO:0000256" key="9">
    <source>
        <dbReference type="ARBA" id="ARBA00023136"/>
    </source>
</evidence>
<dbReference type="Pfam" id="PF00153">
    <property type="entry name" value="Mito_carr"/>
    <property type="match status" value="3"/>
</dbReference>
<keyword evidence="8" id="KW-0496">Mitochondrion</keyword>
<feature type="repeat" description="Solcar" evidence="10">
    <location>
        <begin position="155"/>
        <end position="252"/>
    </location>
</feature>
<evidence type="ECO:0000256" key="11">
    <source>
        <dbReference type="RuleBase" id="RU000488"/>
    </source>
</evidence>
<keyword evidence="5" id="KW-0677">Repeat</keyword>
<evidence type="ECO:0000256" key="1">
    <source>
        <dbReference type="ARBA" id="ARBA00004448"/>
    </source>
</evidence>
<dbReference type="PRINTS" id="PR00926">
    <property type="entry name" value="MITOCARRIER"/>
</dbReference>
<evidence type="ECO:0000256" key="6">
    <source>
        <dbReference type="ARBA" id="ARBA00022792"/>
    </source>
</evidence>
<sequence length="266" mass="28529">LLTLNSNFKDAALRIARSEGLLALWRGLSASLALTVPGTVIYFTTLDLLKWHLGYRPLLCKSGEISKNKDWVPPLAAGAARVTAVLCLSPLELARTKMQAEGLNWTAIGRAASLEVGRSGLLSLWRGLPPTLMRDVPFSAIYWFTYDGMRARLLAAKAQAAAFGCVAGAVAGLTTHPFDVLKTHRQVEFAGSLGGVRRTPGTVDSMRLLMTGSSGHSRGGHRALYAGLVPRLLKVVPASAIMVATFELLKNEFSERNSRSALAAMA</sequence>
<comment type="similarity">
    <text evidence="2 11">Belongs to the mitochondrial carrier (TC 2.A.29) family.</text>
</comment>
<dbReference type="Proteomes" id="UP000095280">
    <property type="component" value="Unplaced"/>
</dbReference>
<dbReference type="Gene3D" id="1.50.40.10">
    <property type="entry name" value="Mitochondrial carrier domain"/>
    <property type="match status" value="1"/>
</dbReference>
<dbReference type="WBParaSite" id="maker-uti_cns_0047919-snap-gene-0.3-mRNA-1">
    <property type="protein sequence ID" value="maker-uti_cns_0047919-snap-gene-0.3-mRNA-1"/>
    <property type="gene ID" value="maker-uti_cns_0047919-snap-gene-0.3"/>
</dbReference>
<accession>A0A1I8JHY9</accession>
<dbReference type="InterPro" id="IPR023395">
    <property type="entry name" value="MCP_dom_sf"/>
</dbReference>
<keyword evidence="12" id="KW-1185">Reference proteome</keyword>
<proteinExistence type="inferred from homology"/>
<dbReference type="PANTHER" id="PTHR45760:SF2">
    <property type="entry name" value="FI19922P1-RELATED"/>
    <property type="match status" value="1"/>
</dbReference>
<keyword evidence="4 10" id="KW-0812">Transmembrane</keyword>
<evidence type="ECO:0000256" key="3">
    <source>
        <dbReference type="ARBA" id="ARBA00022448"/>
    </source>
</evidence>
<feature type="repeat" description="Solcar" evidence="10">
    <location>
        <begin position="68"/>
        <end position="152"/>
    </location>
</feature>
<evidence type="ECO:0000256" key="2">
    <source>
        <dbReference type="ARBA" id="ARBA00006375"/>
    </source>
</evidence>
<evidence type="ECO:0000256" key="7">
    <source>
        <dbReference type="ARBA" id="ARBA00022989"/>
    </source>
</evidence>
<dbReference type="AlphaFoldDB" id="A0A1I8JHY9"/>
<dbReference type="PROSITE" id="PS50920">
    <property type="entry name" value="SOLCAR"/>
    <property type="match status" value="3"/>
</dbReference>
<dbReference type="InterPro" id="IPR002067">
    <property type="entry name" value="MCP"/>
</dbReference>
<reference evidence="13" key="1">
    <citation type="submission" date="2016-11" db="UniProtKB">
        <authorList>
            <consortium name="WormBaseParasite"/>
        </authorList>
    </citation>
    <scope>IDENTIFICATION</scope>
</reference>